<dbReference type="InterPro" id="IPR003004">
    <property type="entry name" value="GspF/PilC"/>
</dbReference>
<keyword evidence="6 7" id="KW-0472">Membrane</keyword>
<dbReference type="PANTHER" id="PTHR30012:SF0">
    <property type="entry name" value="TYPE II SECRETION SYSTEM PROTEIN F-RELATED"/>
    <property type="match status" value="1"/>
</dbReference>
<feature type="transmembrane region" description="Helical" evidence="7">
    <location>
        <begin position="12"/>
        <end position="37"/>
    </location>
</feature>
<protein>
    <submittedName>
        <fullName evidence="9">Type II secretion system protein F</fullName>
    </submittedName>
</protein>
<evidence type="ECO:0000256" key="7">
    <source>
        <dbReference type="SAM" id="Phobius"/>
    </source>
</evidence>
<dbReference type="EMBL" id="CP036273">
    <property type="protein sequence ID" value="QDU23107.1"/>
    <property type="molecule type" value="Genomic_DNA"/>
</dbReference>
<dbReference type="KEGG" id="uli:ETAA1_50980"/>
<dbReference type="OrthoDB" id="242349at2"/>
<keyword evidence="4 7" id="KW-0812">Transmembrane</keyword>
<evidence type="ECO:0000256" key="5">
    <source>
        <dbReference type="ARBA" id="ARBA00022989"/>
    </source>
</evidence>
<dbReference type="InterPro" id="IPR018076">
    <property type="entry name" value="T2SS_GspF_dom"/>
</dbReference>
<dbReference type="Gene3D" id="1.20.81.30">
    <property type="entry name" value="Type II secretion system (T2SS), domain F"/>
    <property type="match status" value="2"/>
</dbReference>
<accession>A0A517Y020</accession>
<dbReference type="PRINTS" id="PR00812">
    <property type="entry name" value="BCTERIALGSPF"/>
</dbReference>
<dbReference type="Proteomes" id="UP000319576">
    <property type="component" value="Chromosome"/>
</dbReference>
<reference evidence="9 10" key="1">
    <citation type="submission" date="2019-02" db="EMBL/GenBank/DDBJ databases">
        <title>Deep-cultivation of Planctomycetes and their phenomic and genomic characterization uncovers novel biology.</title>
        <authorList>
            <person name="Wiegand S."/>
            <person name="Jogler M."/>
            <person name="Boedeker C."/>
            <person name="Pinto D."/>
            <person name="Vollmers J."/>
            <person name="Rivas-Marin E."/>
            <person name="Kohn T."/>
            <person name="Peeters S.H."/>
            <person name="Heuer A."/>
            <person name="Rast P."/>
            <person name="Oberbeckmann S."/>
            <person name="Bunk B."/>
            <person name="Jeske O."/>
            <person name="Meyerdierks A."/>
            <person name="Storesund J.E."/>
            <person name="Kallscheuer N."/>
            <person name="Luecker S."/>
            <person name="Lage O.M."/>
            <person name="Pohl T."/>
            <person name="Merkel B.J."/>
            <person name="Hornburger P."/>
            <person name="Mueller R.-W."/>
            <person name="Bruemmer F."/>
            <person name="Labrenz M."/>
            <person name="Spormann A.M."/>
            <person name="Op den Camp H."/>
            <person name="Overmann J."/>
            <person name="Amann R."/>
            <person name="Jetten M.S.M."/>
            <person name="Mascher T."/>
            <person name="Medema M.H."/>
            <person name="Devos D.P."/>
            <person name="Kaster A.-K."/>
            <person name="Ovreas L."/>
            <person name="Rohde M."/>
            <person name="Galperin M.Y."/>
            <person name="Jogler C."/>
        </authorList>
    </citation>
    <scope>NUCLEOTIDE SEQUENCE [LARGE SCALE GENOMIC DNA]</scope>
    <source>
        <strain evidence="9 10">ETA_A1</strain>
    </source>
</reference>
<feature type="domain" description="Type II secretion system protein GspF" evidence="8">
    <location>
        <begin position="111"/>
        <end position="205"/>
    </location>
</feature>
<feature type="transmembrane region" description="Helical" evidence="7">
    <location>
        <begin position="376"/>
        <end position="402"/>
    </location>
</feature>
<evidence type="ECO:0000256" key="1">
    <source>
        <dbReference type="ARBA" id="ARBA00004651"/>
    </source>
</evidence>
<name>A0A517Y020_9BACT</name>
<evidence type="ECO:0000313" key="10">
    <source>
        <dbReference type="Proteomes" id="UP000319576"/>
    </source>
</evidence>
<dbReference type="RefSeq" id="WP_145243209.1">
    <property type="nucleotide sequence ID" value="NZ_CP036273.1"/>
</dbReference>
<feature type="domain" description="Type II secretion system protein GspF" evidence="8">
    <location>
        <begin position="278"/>
        <end position="400"/>
    </location>
</feature>
<dbReference type="GO" id="GO:0005886">
    <property type="term" value="C:plasma membrane"/>
    <property type="evidence" value="ECO:0007669"/>
    <property type="project" value="UniProtKB-SubCell"/>
</dbReference>
<dbReference type="InterPro" id="IPR042094">
    <property type="entry name" value="T2SS_GspF_sf"/>
</dbReference>
<keyword evidence="3" id="KW-1003">Cell membrane</keyword>
<comment type="similarity">
    <text evidence="2">Belongs to the GSP F family.</text>
</comment>
<sequence length="410" mass="43725">MSTVGRLGGGVLLFALLVGVPVALVGPGVVGVLLLLLLNGWALYAFFHHRHGQQDEFLAVLTATAEAGLPLAPAVDAYRADRRPRAFAPFFRWASFVGLPLYAYARIWAGWKPFDRLLDDLSARLDAGLPLSAALRETPGVAAREVRLAAAVGEAAGGLGAALRSADRERWSAAWLEVAPRVIYPLLVLALVSAITAFLMVFILPKFKKIFEEFGQTLPQFTRTLSEAWDALGDPETLVLVVLPVLAAAAAVVINPTLRWHAPLLGGLYRGGVQAEVLRTLGRLLVVGRTVPDALAFLAASDDLPGVARRRLRAAAADVNRGRPLDEALGAAGLLPPHMTALVRSAERVRNLPWALAELGDHLAGRAVRLVRRASLVVSPLLVVLVGAAVGFVALAMFLPLIQLITSLTE</sequence>
<dbReference type="PANTHER" id="PTHR30012">
    <property type="entry name" value="GENERAL SECRETION PATHWAY PROTEIN"/>
    <property type="match status" value="1"/>
</dbReference>
<feature type="transmembrane region" description="Helical" evidence="7">
    <location>
        <begin position="90"/>
        <end position="109"/>
    </location>
</feature>
<keyword evidence="10" id="KW-1185">Reference proteome</keyword>
<dbReference type="AlphaFoldDB" id="A0A517Y020"/>
<keyword evidence="5 7" id="KW-1133">Transmembrane helix</keyword>
<evidence type="ECO:0000259" key="8">
    <source>
        <dbReference type="Pfam" id="PF00482"/>
    </source>
</evidence>
<evidence type="ECO:0000256" key="6">
    <source>
        <dbReference type="ARBA" id="ARBA00023136"/>
    </source>
</evidence>
<evidence type="ECO:0000313" key="9">
    <source>
        <dbReference type="EMBL" id="QDU23107.1"/>
    </source>
</evidence>
<feature type="transmembrane region" description="Helical" evidence="7">
    <location>
        <begin position="182"/>
        <end position="204"/>
    </location>
</feature>
<evidence type="ECO:0000256" key="4">
    <source>
        <dbReference type="ARBA" id="ARBA00022692"/>
    </source>
</evidence>
<evidence type="ECO:0000256" key="2">
    <source>
        <dbReference type="ARBA" id="ARBA00005745"/>
    </source>
</evidence>
<evidence type="ECO:0000256" key="3">
    <source>
        <dbReference type="ARBA" id="ARBA00022475"/>
    </source>
</evidence>
<gene>
    <name evidence="9" type="primary">epsF_5</name>
    <name evidence="9" type="ORF">ETAA1_50980</name>
</gene>
<dbReference type="Pfam" id="PF00482">
    <property type="entry name" value="T2SSF"/>
    <property type="match status" value="2"/>
</dbReference>
<proteinExistence type="inferred from homology"/>
<comment type="subcellular location">
    <subcellularLocation>
        <location evidence="1">Cell membrane</location>
        <topology evidence="1">Multi-pass membrane protein</topology>
    </subcellularLocation>
</comment>
<organism evidence="9 10">
    <name type="scientific">Urbifossiella limnaea</name>
    <dbReference type="NCBI Taxonomy" id="2528023"/>
    <lineage>
        <taxon>Bacteria</taxon>
        <taxon>Pseudomonadati</taxon>
        <taxon>Planctomycetota</taxon>
        <taxon>Planctomycetia</taxon>
        <taxon>Gemmatales</taxon>
        <taxon>Gemmataceae</taxon>
        <taxon>Urbifossiella</taxon>
    </lineage>
</organism>